<dbReference type="EMBL" id="MBQG01000108">
    <property type="protein sequence ID" value="OHX51008.1"/>
    <property type="molecule type" value="Genomic_DNA"/>
</dbReference>
<protein>
    <recommendedName>
        <fullName evidence="3">DUF1828 domain-containing protein</fullName>
    </recommendedName>
</protein>
<name>A0ABX3D0C7_9BACL</name>
<proteinExistence type="predicted"/>
<evidence type="ECO:0000313" key="1">
    <source>
        <dbReference type="EMBL" id="OHX51008.1"/>
    </source>
</evidence>
<reference evidence="1" key="1">
    <citation type="submission" date="2016-07" db="EMBL/GenBank/DDBJ databases">
        <title>Draft genome Planococcus salivarum.</title>
        <authorList>
            <person name="See-Too W.S."/>
        </authorList>
    </citation>
    <scope>NUCLEOTIDE SEQUENCE [LARGE SCALE GENOMIC DNA]</scope>
    <source>
        <strain evidence="1">DSM 23820</strain>
    </source>
</reference>
<dbReference type="RefSeq" id="WP_071152326.1">
    <property type="nucleotide sequence ID" value="NZ_QQRT01000004.1"/>
</dbReference>
<evidence type="ECO:0008006" key="3">
    <source>
        <dbReference type="Google" id="ProtNLM"/>
    </source>
</evidence>
<organism evidence="1 2">
    <name type="scientific">Planococcus salinarum</name>
    <dbReference type="NCBI Taxonomy" id="622695"/>
    <lineage>
        <taxon>Bacteria</taxon>
        <taxon>Bacillati</taxon>
        <taxon>Bacillota</taxon>
        <taxon>Bacilli</taxon>
        <taxon>Bacillales</taxon>
        <taxon>Caryophanaceae</taxon>
        <taxon>Planococcus</taxon>
    </lineage>
</organism>
<sequence>MENVYVLRIPDLQQVLKQEDIAVWELFLLTDEKRYEKIRFQVSREGGCFTFTNIQACNGMLATIQIDFDHQTIVFNYGGNDTNEFVHFLFSALSQLFVKVDTERIQFMATAQKPRIRRPGTRR</sequence>
<gene>
    <name evidence="1" type="ORF">BB776_03770</name>
</gene>
<comment type="caution">
    <text evidence="1">The sequence shown here is derived from an EMBL/GenBank/DDBJ whole genome shotgun (WGS) entry which is preliminary data.</text>
</comment>
<evidence type="ECO:0000313" key="2">
    <source>
        <dbReference type="Proteomes" id="UP000242153"/>
    </source>
</evidence>
<accession>A0ABX3D0C7</accession>
<keyword evidence="2" id="KW-1185">Reference proteome</keyword>
<dbReference type="Proteomes" id="UP000242153">
    <property type="component" value="Unassembled WGS sequence"/>
</dbReference>